<dbReference type="SUPFAM" id="SSF46689">
    <property type="entry name" value="Homeodomain-like"/>
    <property type="match status" value="1"/>
</dbReference>
<dbReference type="InterPro" id="IPR009057">
    <property type="entry name" value="Homeodomain-like_sf"/>
</dbReference>
<dbReference type="InterPro" id="IPR036271">
    <property type="entry name" value="Tet_transcr_reg_TetR-rel_C_sf"/>
</dbReference>
<organism evidence="7 8">
    <name type="scientific">Gordonia otitidis (strain DSM 44809 / CCUG 52243 / JCM 12355 / NBRC 100426 / IFM 10032)</name>
    <dbReference type="NCBI Taxonomy" id="1108044"/>
    <lineage>
        <taxon>Bacteria</taxon>
        <taxon>Bacillati</taxon>
        <taxon>Actinomycetota</taxon>
        <taxon>Actinomycetes</taxon>
        <taxon>Mycobacteriales</taxon>
        <taxon>Gordoniaceae</taxon>
        <taxon>Gordonia</taxon>
    </lineage>
</organism>
<evidence type="ECO:0000313" key="7">
    <source>
        <dbReference type="EMBL" id="GAB35783.1"/>
    </source>
</evidence>
<dbReference type="AlphaFoldDB" id="H5TQM5"/>
<dbReference type="InterPro" id="IPR050109">
    <property type="entry name" value="HTH-type_TetR-like_transc_reg"/>
</dbReference>
<evidence type="ECO:0000256" key="1">
    <source>
        <dbReference type="ARBA" id="ARBA00022491"/>
    </source>
</evidence>
<dbReference type="InterPro" id="IPR001647">
    <property type="entry name" value="HTH_TetR"/>
</dbReference>
<dbReference type="PRINTS" id="PR00455">
    <property type="entry name" value="HTHTETR"/>
</dbReference>
<dbReference type="OrthoDB" id="5243387at2"/>
<proteinExistence type="predicted"/>
<dbReference type="SUPFAM" id="SSF48498">
    <property type="entry name" value="Tetracyclin repressor-like, C-terminal domain"/>
    <property type="match status" value="1"/>
</dbReference>
<dbReference type="InterPro" id="IPR039538">
    <property type="entry name" value="BetI_C"/>
</dbReference>
<dbReference type="Proteomes" id="UP000005038">
    <property type="component" value="Unassembled WGS sequence"/>
</dbReference>
<evidence type="ECO:0000256" key="5">
    <source>
        <dbReference type="PROSITE-ProRule" id="PRU00335"/>
    </source>
</evidence>
<keyword evidence="1" id="KW-0678">Repressor</keyword>
<keyword evidence="4" id="KW-0804">Transcription</keyword>
<dbReference type="Gene3D" id="1.10.357.10">
    <property type="entry name" value="Tetracycline Repressor, domain 2"/>
    <property type="match status" value="1"/>
</dbReference>
<protein>
    <submittedName>
        <fullName evidence="7">TetR family transcriptional regulator</fullName>
    </submittedName>
</protein>
<keyword evidence="2" id="KW-0805">Transcription regulation</keyword>
<evidence type="ECO:0000259" key="6">
    <source>
        <dbReference type="PROSITE" id="PS50977"/>
    </source>
</evidence>
<feature type="DNA-binding region" description="H-T-H motif" evidence="5">
    <location>
        <begin position="31"/>
        <end position="50"/>
    </location>
</feature>
<evidence type="ECO:0000256" key="4">
    <source>
        <dbReference type="ARBA" id="ARBA00023163"/>
    </source>
</evidence>
<dbReference type="PROSITE" id="PS50977">
    <property type="entry name" value="HTH_TETR_2"/>
    <property type="match status" value="1"/>
</dbReference>
<keyword evidence="8" id="KW-1185">Reference proteome</keyword>
<dbReference type="PANTHER" id="PTHR30055:SF234">
    <property type="entry name" value="HTH-TYPE TRANSCRIPTIONAL REGULATOR BETI"/>
    <property type="match status" value="1"/>
</dbReference>
<evidence type="ECO:0000256" key="2">
    <source>
        <dbReference type="ARBA" id="ARBA00023015"/>
    </source>
</evidence>
<gene>
    <name evidence="7" type="ORF">GOOTI_182_00550</name>
</gene>
<dbReference type="GO" id="GO:0003700">
    <property type="term" value="F:DNA-binding transcription factor activity"/>
    <property type="evidence" value="ECO:0007669"/>
    <property type="project" value="TreeGrafter"/>
</dbReference>
<dbReference type="Pfam" id="PF13977">
    <property type="entry name" value="TetR_C_6"/>
    <property type="match status" value="1"/>
</dbReference>
<dbReference type="PANTHER" id="PTHR30055">
    <property type="entry name" value="HTH-TYPE TRANSCRIPTIONAL REGULATOR RUTR"/>
    <property type="match status" value="1"/>
</dbReference>
<keyword evidence="3 5" id="KW-0238">DNA-binding</keyword>
<reference evidence="7" key="1">
    <citation type="submission" date="2012-02" db="EMBL/GenBank/DDBJ databases">
        <title>Whole genome shotgun sequence of Gordonia otitidis NBRC 100426.</title>
        <authorList>
            <person name="Yoshida I."/>
            <person name="Hosoyama A."/>
            <person name="Tsuchikane K."/>
            <person name="Katsumata H."/>
            <person name="Yamazaki S."/>
            <person name="Fujita N."/>
        </authorList>
    </citation>
    <scope>NUCLEOTIDE SEQUENCE [LARGE SCALE GENOMIC DNA]</scope>
    <source>
        <strain evidence="7">NBRC 100426</strain>
    </source>
</reference>
<feature type="domain" description="HTH tetR-type" evidence="6">
    <location>
        <begin position="8"/>
        <end position="68"/>
    </location>
</feature>
<dbReference type="GO" id="GO:0000976">
    <property type="term" value="F:transcription cis-regulatory region binding"/>
    <property type="evidence" value="ECO:0007669"/>
    <property type="project" value="TreeGrafter"/>
</dbReference>
<evidence type="ECO:0000313" key="8">
    <source>
        <dbReference type="Proteomes" id="UP000005038"/>
    </source>
</evidence>
<evidence type="ECO:0000256" key="3">
    <source>
        <dbReference type="ARBA" id="ARBA00023125"/>
    </source>
</evidence>
<comment type="caution">
    <text evidence="7">The sequence shown here is derived from an EMBL/GenBank/DDBJ whole genome shotgun (WGS) entry which is preliminary data.</text>
</comment>
<dbReference type="EMBL" id="BAFB01000182">
    <property type="protein sequence ID" value="GAB35783.1"/>
    <property type="molecule type" value="Genomic_DNA"/>
</dbReference>
<dbReference type="STRING" id="1108044.GOOTI_182_00550"/>
<name>H5TQM5_GORO1</name>
<dbReference type="Pfam" id="PF00440">
    <property type="entry name" value="TetR_N"/>
    <property type="match status" value="1"/>
</dbReference>
<sequence>MARPRNQQARRVEIVDAATTAIAARGLIGLRLKDIADAAGLSPGLISYYFPGIEELLLAVHEAAVDRFYESRRTAIAQSSDPVTRLRILIDLGICDPEDPMSPALYELHLHSARVSAHAELMSSLFELESSLYREVIDAGISMKVFAEVDSDLIATTVVALEDGCGIHVVGHNGALDAKRARSAVTTYLQTALNCPALAGTLAP</sequence>
<accession>H5TQM5</accession>
<dbReference type="RefSeq" id="WP_007239991.1">
    <property type="nucleotide sequence ID" value="NZ_BAFB01000182.1"/>
</dbReference>